<evidence type="ECO:0000313" key="3">
    <source>
        <dbReference type="EMBL" id="TCS84508.1"/>
    </source>
</evidence>
<protein>
    <submittedName>
        <fullName evidence="3">DnaA-like protein</fullName>
    </submittedName>
</protein>
<keyword evidence="1" id="KW-0175">Coiled coil</keyword>
<evidence type="ECO:0000259" key="2">
    <source>
        <dbReference type="Pfam" id="PF11638"/>
    </source>
</evidence>
<organism evidence="3 4">
    <name type="scientific">Tepidibacillus fermentans</name>
    <dbReference type="NCBI Taxonomy" id="1281767"/>
    <lineage>
        <taxon>Bacteria</taxon>
        <taxon>Bacillati</taxon>
        <taxon>Bacillota</taxon>
        <taxon>Bacilli</taxon>
        <taxon>Bacillales</taxon>
        <taxon>Bacillaceae</taxon>
        <taxon>Tepidibacillus</taxon>
    </lineage>
</organism>
<dbReference type="Proteomes" id="UP000295788">
    <property type="component" value="Unassembled WGS sequence"/>
</dbReference>
<feature type="coiled-coil region" evidence="1">
    <location>
        <begin position="101"/>
        <end position="129"/>
    </location>
</feature>
<gene>
    <name evidence="3" type="ORF">EDD72_101172</name>
</gene>
<dbReference type="Gene3D" id="3.30.300.180">
    <property type="match status" value="1"/>
</dbReference>
<evidence type="ECO:0000256" key="1">
    <source>
        <dbReference type="SAM" id="Coils"/>
    </source>
</evidence>
<accession>A0A4R3KNA6</accession>
<dbReference type="EMBL" id="SMAB01000001">
    <property type="protein sequence ID" value="TCS84508.1"/>
    <property type="molecule type" value="Genomic_DNA"/>
</dbReference>
<name>A0A4R3KNA6_9BACI</name>
<evidence type="ECO:0000313" key="4">
    <source>
        <dbReference type="Proteomes" id="UP000295788"/>
    </source>
</evidence>
<reference evidence="3 4" key="1">
    <citation type="submission" date="2019-03" db="EMBL/GenBank/DDBJ databases">
        <title>Genomic Encyclopedia of Type Strains, Phase IV (KMG-IV): sequencing the most valuable type-strain genomes for metagenomic binning, comparative biology and taxonomic classification.</title>
        <authorList>
            <person name="Goeker M."/>
        </authorList>
    </citation>
    <scope>NUCLEOTIDE SEQUENCE [LARGE SCALE GENOMIC DNA]</scope>
    <source>
        <strain evidence="3 4">DSM 23802</strain>
    </source>
</reference>
<feature type="domain" description="DnaA N-terminal" evidence="2">
    <location>
        <begin position="5"/>
        <end position="66"/>
    </location>
</feature>
<dbReference type="OrthoDB" id="2966216at2"/>
<dbReference type="InterPro" id="IPR038454">
    <property type="entry name" value="DnaA_N_sf"/>
</dbReference>
<sequence length="134" mass="16395">MESSDIWKQILAYIEGQISRPSFETWFQNSRGYIKDERELIIEAENEFARDWLESRYMSLIDEAIDEVKSDIDSYVIVTRERMDEPMRKRRRFQENEITEMFQLLNEILRETQEVKEQNEKIMRMLEELSFPDK</sequence>
<dbReference type="Pfam" id="PF11638">
    <property type="entry name" value="DnaA_N"/>
    <property type="match status" value="1"/>
</dbReference>
<dbReference type="RefSeq" id="WP_132766739.1">
    <property type="nucleotide sequence ID" value="NZ_SMAB01000001.1"/>
</dbReference>
<dbReference type="InterPro" id="IPR024633">
    <property type="entry name" value="DnaA_N_dom"/>
</dbReference>
<keyword evidence="4" id="KW-1185">Reference proteome</keyword>
<dbReference type="AlphaFoldDB" id="A0A4R3KNA6"/>
<proteinExistence type="predicted"/>
<comment type="caution">
    <text evidence="3">The sequence shown here is derived from an EMBL/GenBank/DDBJ whole genome shotgun (WGS) entry which is preliminary data.</text>
</comment>